<feature type="compositionally biased region" description="Low complexity" evidence="1">
    <location>
        <begin position="36"/>
        <end position="46"/>
    </location>
</feature>
<dbReference type="AlphaFoldDB" id="A0A6P9BAE6"/>
<dbReference type="InParanoid" id="A0A6P9BAE6"/>
<feature type="chain" id="PRO_5028204562" evidence="2">
    <location>
        <begin position="25"/>
        <end position="75"/>
    </location>
</feature>
<evidence type="ECO:0000256" key="2">
    <source>
        <dbReference type="SAM" id="SignalP"/>
    </source>
</evidence>
<dbReference type="GO" id="GO:0009897">
    <property type="term" value="C:external side of plasma membrane"/>
    <property type="evidence" value="ECO:0007669"/>
    <property type="project" value="TreeGrafter"/>
</dbReference>
<keyword evidence="2" id="KW-0732">Signal</keyword>
<dbReference type="PANTHER" id="PTHR16676">
    <property type="entry name" value="SIGNAL TRANSDUCER CD24"/>
    <property type="match status" value="1"/>
</dbReference>
<dbReference type="RefSeq" id="XP_034264990.1">
    <property type="nucleotide sequence ID" value="XM_034409099.1"/>
</dbReference>
<dbReference type="Pfam" id="PF14984">
    <property type="entry name" value="CD24"/>
    <property type="match status" value="1"/>
</dbReference>
<organism evidence="3 4">
    <name type="scientific">Pantherophis guttatus</name>
    <name type="common">Corn snake</name>
    <name type="synonym">Elaphe guttata</name>
    <dbReference type="NCBI Taxonomy" id="94885"/>
    <lineage>
        <taxon>Eukaryota</taxon>
        <taxon>Metazoa</taxon>
        <taxon>Chordata</taxon>
        <taxon>Craniata</taxon>
        <taxon>Vertebrata</taxon>
        <taxon>Euteleostomi</taxon>
        <taxon>Lepidosauria</taxon>
        <taxon>Squamata</taxon>
        <taxon>Bifurcata</taxon>
        <taxon>Unidentata</taxon>
        <taxon>Episquamata</taxon>
        <taxon>Toxicofera</taxon>
        <taxon>Serpentes</taxon>
        <taxon>Colubroidea</taxon>
        <taxon>Colubridae</taxon>
        <taxon>Colubrinae</taxon>
        <taxon>Pantherophis</taxon>
    </lineage>
</organism>
<feature type="region of interest" description="Disordered" evidence="1">
    <location>
        <begin position="22"/>
        <end position="46"/>
    </location>
</feature>
<dbReference type="GO" id="GO:0022407">
    <property type="term" value="P:regulation of cell-cell adhesion"/>
    <property type="evidence" value="ECO:0007669"/>
    <property type="project" value="TreeGrafter"/>
</dbReference>
<proteinExistence type="predicted"/>
<sequence length="75" mass="8052">MGRALAWRLVFGLFLLALLSPSQGGENKTTTDAPHNNSSMTTMSLSTNTTTKGHGNYLQSTTGLLILSVSLLYFC</sequence>
<evidence type="ECO:0000256" key="1">
    <source>
        <dbReference type="SAM" id="MobiDB-lite"/>
    </source>
</evidence>
<dbReference type="GO" id="GO:0001775">
    <property type="term" value="P:cell activation"/>
    <property type="evidence" value="ECO:0007669"/>
    <property type="project" value="TreeGrafter"/>
</dbReference>
<dbReference type="InterPro" id="IPR028029">
    <property type="entry name" value="CD24"/>
</dbReference>
<feature type="compositionally biased region" description="Polar residues" evidence="1">
    <location>
        <begin position="22"/>
        <end position="35"/>
    </location>
</feature>
<name>A0A6P9BAE6_PANGU</name>
<protein>
    <submittedName>
        <fullName evidence="4">Signal transducer CD24</fullName>
    </submittedName>
</protein>
<dbReference type="PANTHER" id="PTHR16676:SF0">
    <property type="entry name" value="SIGNAL TRANSDUCER CD24"/>
    <property type="match status" value="1"/>
</dbReference>
<dbReference type="GO" id="GO:0007155">
    <property type="term" value="P:cell adhesion"/>
    <property type="evidence" value="ECO:0007669"/>
    <property type="project" value="InterPro"/>
</dbReference>
<feature type="signal peptide" evidence="2">
    <location>
        <begin position="1"/>
        <end position="24"/>
    </location>
</feature>
<dbReference type="CTD" id="100133941"/>
<evidence type="ECO:0000313" key="4">
    <source>
        <dbReference type="RefSeq" id="XP_034264990.1"/>
    </source>
</evidence>
<gene>
    <name evidence="4" type="primary">CD24</name>
</gene>
<keyword evidence="3" id="KW-1185">Reference proteome</keyword>
<dbReference type="GO" id="GO:0030296">
    <property type="term" value="F:protein tyrosine kinase activator activity"/>
    <property type="evidence" value="ECO:0007669"/>
    <property type="project" value="TreeGrafter"/>
</dbReference>
<dbReference type="KEGG" id="pgut:117660819"/>
<accession>A0A6P9BAE6</accession>
<dbReference type="Proteomes" id="UP001652622">
    <property type="component" value="Unplaced"/>
</dbReference>
<evidence type="ECO:0000313" key="3">
    <source>
        <dbReference type="Proteomes" id="UP001652622"/>
    </source>
</evidence>
<dbReference type="OMA" id="TTKGHGN"/>
<dbReference type="GO" id="GO:0045121">
    <property type="term" value="C:membrane raft"/>
    <property type="evidence" value="ECO:0007669"/>
    <property type="project" value="TreeGrafter"/>
</dbReference>
<dbReference type="GeneID" id="117660819"/>
<reference evidence="4" key="1">
    <citation type="submission" date="2025-08" db="UniProtKB">
        <authorList>
            <consortium name="RefSeq"/>
        </authorList>
    </citation>
    <scope>IDENTIFICATION</scope>
    <source>
        <tissue evidence="4">Blood</tissue>
    </source>
</reference>